<dbReference type="Proteomes" id="UP001302249">
    <property type="component" value="Chromosome"/>
</dbReference>
<accession>A0ABZ0BC84</accession>
<gene>
    <name evidence="3" type="ORF">RPR59_06610</name>
</gene>
<reference evidence="3 4" key="1">
    <citation type="submission" date="2023-09" db="EMBL/GenBank/DDBJ databases">
        <authorList>
            <person name="Rey-Velasco X."/>
        </authorList>
    </citation>
    <scope>NUCLEOTIDE SEQUENCE [LARGE SCALE GENOMIC DNA]</scope>
    <source>
        <strain evidence="3 4">W311</strain>
    </source>
</reference>
<evidence type="ECO:0000256" key="1">
    <source>
        <dbReference type="SAM" id="MobiDB-lite"/>
    </source>
</evidence>
<dbReference type="InterPro" id="IPR041649">
    <property type="entry name" value="NepR"/>
</dbReference>
<dbReference type="EMBL" id="CP135076">
    <property type="protein sequence ID" value="WNO54912.1"/>
    <property type="molecule type" value="Genomic_DNA"/>
</dbReference>
<protein>
    <submittedName>
        <fullName evidence="3">NepR family anti-sigma factor</fullName>
    </submittedName>
</protein>
<evidence type="ECO:0000313" key="4">
    <source>
        <dbReference type="Proteomes" id="UP001302249"/>
    </source>
</evidence>
<proteinExistence type="predicted"/>
<feature type="region of interest" description="Disordered" evidence="1">
    <location>
        <begin position="1"/>
        <end position="29"/>
    </location>
</feature>
<dbReference type="RefSeq" id="WP_313917920.1">
    <property type="nucleotide sequence ID" value="NZ_CP135076.1"/>
</dbReference>
<keyword evidence="4" id="KW-1185">Reference proteome</keyword>
<organism evidence="3 4">
    <name type="scientific">Stakelama saccharophila</name>
    <dbReference type="NCBI Taxonomy" id="3075605"/>
    <lineage>
        <taxon>Bacteria</taxon>
        <taxon>Pseudomonadati</taxon>
        <taxon>Pseudomonadota</taxon>
        <taxon>Alphaproteobacteria</taxon>
        <taxon>Sphingomonadales</taxon>
        <taxon>Sphingomonadaceae</taxon>
        <taxon>Stakelama</taxon>
    </lineage>
</organism>
<name>A0ABZ0BC84_9SPHN</name>
<evidence type="ECO:0000259" key="2">
    <source>
        <dbReference type="Pfam" id="PF18557"/>
    </source>
</evidence>
<evidence type="ECO:0000313" key="3">
    <source>
        <dbReference type="EMBL" id="WNO54912.1"/>
    </source>
</evidence>
<sequence length="57" mass="6705">MRSEDDRNKDLQDAVERRTEKAQREKKDVGSALRNVYREAVSEDVPDEMLDLLDKLK</sequence>
<dbReference type="Pfam" id="PF18557">
    <property type="entry name" value="NepR"/>
    <property type="match status" value="1"/>
</dbReference>
<feature type="domain" description="Anti-sigma factor NepR" evidence="2">
    <location>
        <begin position="28"/>
        <end position="57"/>
    </location>
</feature>